<proteinExistence type="inferred from homology"/>
<feature type="domain" description="TonB-dependent receptor-like beta-barrel" evidence="11">
    <location>
        <begin position="417"/>
        <end position="892"/>
    </location>
</feature>
<dbReference type="InterPro" id="IPR000531">
    <property type="entry name" value="Beta-barrel_TonB"/>
</dbReference>
<organism evidence="13 14">
    <name type="scientific">Flavisolibacter ginsengisoli DSM 18119</name>
    <dbReference type="NCBI Taxonomy" id="1121884"/>
    <lineage>
        <taxon>Bacteria</taxon>
        <taxon>Pseudomonadati</taxon>
        <taxon>Bacteroidota</taxon>
        <taxon>Chitinophagia</taxon>
        <taxon>Chitinophagales</taxon>
        <taxon>Chitinophagaceae</taxon>
        <taxon>Flavisolibacter</taxon>
    </lineage>
</organism>
<dbReference type="InterPro" id="IPR037066">
    <property type="entry name" value="Plug_dom_sf"/>
</dbReference>
<accession>A0A1M4U8X2</accession>
<dbReference type="SUPFAM" id="SSF49464">
    <property type="entry name" value="Carboxypeptidase regulatory domain-like"/>
    <property type="match status" value="1"/>
</dbReference>
<keyword evidence="6 8" id="KW-0472">Membrane</keyword>
<dbReference type="GO" id="GO:0009279">
    <property type="term" value="C:cell outer membrane"/>
    <property type="evidence" value="ECO:0007669"/>
    <property type="project" value="UniProtKB-SubCell"/>
</dbReference>
<keyword evidence="14" id="KW-1185">Reference proteome</keyword>
<dbReference type="EMBL" id="FQUU01000002">
    <property type="protein sequence ID" value="SHE53020.1"/>
    <property type="molecule type" value="Genomic_DNA"/>
</dbReference>
<dbReference type="Gene3D" id="2.170.130.10">
    <property type="entry name" value="TonB-dependent receptor, plug domain"/>
    <property type="match status" value="1"/>
</dbReference>
<dbReference type="Proteomes" id="UP000184048">
    <property type="component" value="Unassembled WGS sequence"/>
</dbReference>
<keyword evidence="2 8" id="KW-0813">Transport</keyword>
<dbReference type="PROSITE" id="PS52016">
    <property type="entry name" value="TONB_DEPENDENT_REC_3"/>
    <property type="match status" value="1"/>
</dbReference>
<dbReference type="Gene3D" id="2.60.40.1120">
    <property type="entry name" value="Carboxypeptidase-like, regulatory domain"/>
    <property type="match status" value="1"/>
</dbReference>
<gene>
    <name evidence="13" type="ORF">SAMN02745131_00562</name>
</gene>
<dbReference type="Pfam" id="PF07715">
    <property type="entry name" value="Plug"/>
    <property type="match status" value="1"/>
</dbReference>
<evidence type="ECO:0000256" key="10">
    <source>
        <dbReference type="SAM" id="SignalP"/>
    </source>
</evidence>
<dbReference type="CDD" id="cd11308">
    <property type="entry name" value="Peptidase_M14NE-CP-C_like"/>
    <property type="match status" value="1"/>
</dbReference>
<comment type="similarity">
    <text evidence="8 9">Belongs to the TonB-dependent receptor family.</text>
</comment>
<evidence type="ECO:0000259" key="12">
    <source>
        <dbReference type="Pfam" id="PF07715"/>
    </source>
</evidence>
<evidence type="ECO:0000256" key="6">
    <source>
        <dbReference type="ARBA" id="ARBA00023136"/>
    </source>
</evidence>
<dbReference type="InterPro" id="IPR008969">
    <property type="entry name" value="CarboxyPept-like_regulatory"/>
</dbReference>
<evidence type="ECO:0000256" key="8">
    <source>
        <dbReference type="PROSITE-ProRule" id="PRU01360"/>
    </source>
</evidence>
<dbReference type="SUPFAM" id="SSF56935">
    <property type="entry name" value="Porins"/>
    <property type="match status" value="1"/>
</dbReference>
<feature type="domain" description="TonB-dependent receptor plug" evidence="12">
    <location>
        <begin position="125"/>
        <end position="247"/>
    </location>
</feature>
<evidence type="ECO:0000256" key="2">
    <source>
        <dbReference type="ARBA" id="ARBA00022448"/>
    </source>
</evidence>
<sequence length="935" mass="101273">MSKQLFLRKYGSLFLLFLLTAMGVNAQTGTIKGTVKDASGNPLSGASVTIQGRTRGTSTTSDGSFSLLVPTGTQTINASYVGFSSAKKTVTVTSESTVTVDFVLEERGQEQAVVVLGSRSLPRTQLETPAPVDVIDIKKLAGDAPQVYINQILTYAAPSFNSGTQTVADGTDHIDPASLRGLGPDQVLVLINGKRRYNTALVNLNGTFGRGSVGTDLNSIPVSSIDRVEILRDGASAQYGSDAIAGVINIILKSNVNKVTASLTGGENVTKFQGKSVTDGETVQTAVNFGIPMGQRGGFMNFSGSYDYRNYTNRAGDRTGVIFSRYNGRNASGAVQTVDATDSFLTANKLTRGDFKQRVGQSLLRSGQFMLNGAIPMDDNGTEFYVFGGIGYRNGQAAANRRLPSIANNVIEIYPLGFLPEIHSDIYDKSLSLGIRSKLRGWDVDFSNTFGQNQFIFRVVNTINASMEKTSPTRFNSGGPIFTQNTTNLDFSKRFDLLSGINIGFGAEHRFERYQLLAGEEASYTNYGNARQVGVDANGKPILVPDPKGPISTRFGGADSSARGGGAQAFPGFRPENAVNATRSAIAAYGDIEFNFSRAFLVDVAGRFENYNDFGSTVNGKLAMRYKVGENFAVRASVSTGFRAPSLHQRYLSTTSTLFVAGIPYEVGTFPNDSRPAQLLGIPSLRPEKSKNVSAGFTGNVGDFKITLDGYYIRINDRIVYTDLFQGSNSPTASPTDQEIYRLLALANANRAQFFANAINTETKGVDLVVSYGIRLGGGNFRADLSGNITETQRVGDIKASELLKGKENIYFSESNRLFLERSVPREKVGLTLTYGISKFNFFVRNVWFGEVTEATNVVAAQQVYGSKVVTDASIGYKFTDNLRLSVGANNLLDVYPDETLDPATRTSNQFIYSRRATQFGYNGRYIFGRIELSL</sequence>
<evidence type="ECO:0000259" key="11">
    <source>
        <dbReference type="Pfam" id="PF00593"/>
    </source>
</evidence>
<dbReference type="RefSeq" id="WP_072833723.1">
    <property type="nucleotide sequence ID" value="NZ_FQUU01000002.1"/>
</dbReference>
<keyword evidence="7 8" id="KW-0998">Cell outer membrane</keyword>
<reference evidence="13 14" key="1">
    <citation type="submission" date="2016-11" db="EMBL/GenBank/DDBJ databases">
        <authorList>
            <person name="Jaros S."/>
            <person name="Januszkiewicz K."/>
            <person name="Wedrychowicz H."/>
        </authorList>
    </citation>
    <scope>NUCLEOTIDE SEQUENCE [LARGE SCALE GENOMIC DNA]</scope>
    <source>
        <strain evidence="13 14">DSM 18119</strain>
    </source>
</reference>
<dbReference type="PANTHER" id="PTHR47234">
    <property type="match status" value="1"/>
</dbReference>
<keyword evidence="10" id="KW-0732">Signal</keyword>
<comment type="subcellular location">
    <subcellularLocation>
        <location evidence="1 8">Cell outer membrane</location>
        <topology evidence="1 8">Multi-pass membrane protein</topology>
    </subcellularLocation>
</comment>
<dbReference type="Gene3D" id="2.40.170.20">
    <property type="entry name" value="TonB-dependent receptor, beta-barrel domain"/>
    <property type="match status" value="1"/>
</dbReference>
<dbReference type="STRING" id="1121884.SAMN02745131_00562"/>
<dbReference type="PANTHER" id="PTHR47234:SF3">
    <property type="entry name" value="SECRETIN_TONB SHORT N-TERMINAL DOMAIN-CONTAINING PROTEIN"/>
    <property type="match status" value="1"/>
</dbReference>
<evidence type="ECO:0000256" key="7">
    <source>
        <dbReference type="ARBA" id="ARBA00023237"/>
    </source>
</evidence>
<dbReference type="Pfam" id="PF13715">
    <property type="entry name" value="CarbopepD_reg_2"/>
    <property type="match status" value="1"/>
</dbReference>
<feature type="signal peptide" evidence="10">
    <location>
        <begin position="1"/>
        <end position="26"/>
    </location>
</feature>
<evidence type="ECO:0000256" key="9">
    <source>
        <dbReference type="RuleBase" id="RU003357"/>
    </source>
</evidence>
<dbReference type="InterPro" id="IPR039426">
    <property type="entry name" value="TonB-dep_rcpt-like"/>
</dbReference>
<keyword evidence="5 9" id="KW-0798">TonB box</keyword>
<dbReference type="OrthoDB" id="9805434at2"/>
<evidence type="ECO:0000313" key="14">
    <source>
        <dbReference type="Proteomes" id="UP000184048"/>
    </source>
</evidence>
<evidence type="ECO:0000256" key="3">
    <source>
        <dbReference type="ARBA" id="ARBA00022452"/>
    </source>
</evidence>
<protein>
    <submittedName>
        <fullName evidence="13">Iron complex outermembrane recepter protein</fullName>
    </submittedName>
</protein>
<evidence type="ECO:0000313" key="13">
    <source>
        <dbReference type="EMBL" id="SHE53020.1"/>
    </source>
</evidence>
<dbReference type="InterPro" id="IPR012910">
    <property type="entry name" value="Plug_dom"/>
</dbReference>
<keyword evidence="4 8" id="KW-0812">Transmembrane</keyword>
<evidence type="ECO:0000256" key="4">
    <source>
        <dbReference type="ARBA" id="ARBA00022692"/>
    </source>
</evidence>
<feature type="chain" id="PRO_5009907688" evidence="10">
    <location>
        <begin position="27"/>
        <end position="935"/>
    </location>
</feature>
<evidence type="ECO:0000256" key="1">
    <source>
        <dbReference type="ARBA" id="ARBA00004571"/>
    </source>
</evidence>
<evidence type="ECO:0000256" key="5">
    <source>
        <dbReference type="ARBA" id="ARBA00023077"/>
    </source>
</evidence>
<name>A0A1M4U8X2_9BACT</name>
<dbReference type="AlphaFoldDB" id="A0A1M4U8X2"/>
<dbReference type="Pfam" id="PF00593">
    <property type="entry name" value="TonB_dep_Rec_b-barrel"/>
    <property type="match status" value="1"/>
</dbReference>
<keyword evidence="3 8" id="KW-1134">Transmembrane beta strand</keyword>
<dbReference type="InterPro" id="IPR036942">
    <property type="entry name" value="Beta-barrel_TonB_sf"/>
</dbReference>